<dbReference type="Proteomes" id="UP000547674">
    <property type="component" value="Unassembled WGS sequence"/>
</dbReference>
<evidence type="ECO:0000313" key="3">
    <source>
        <dbReference type="EMBL" id="NNF06382.1"/>
    </source>
</evidence>
<dbReference type="GO" id="GO:0004540">
    <property type="term" value="F:RNA nuclease activity"/>
    <property type="evidence" value="ECO:0007669"/>
    <property type="project" value="InterPro"/>
</dbReference>
<feature type="compositionally biased region" description="Acidic residues" evidence="1">
    <location>
        <begin position="184"/>
        <end position="199"/>
    </location>
</feature>
<reference evidence="3 4" key="1">
    <citation type="submission" date="2020-03" db="EMBL/GenBank/DDBJ databases">
        <title>Metabolic flexibility allows generalist bacteria to become dominant in a frequently disturbed ecosystem.</title>
        <authorList>
            <person name="Chen Y.-J."/>
            <person name="Leung P.M."/>
            <person name="Bay S.K."/>
            <person name="Hugenholtz P."/>
            <person name="Kessler A.J."/>
            <person name="Shelley G."/>
            <person name="Waite D.W."/>
            <person name="Cook P.L."/>
            <person name="Greening C."/>
        </authorList>
    </citation>
    <scope>NUCLEOTIDE SEQUENCE [LARGE SCALE GENOMIC DNA]</scope>
    <source>
        <strain evidence="3">SS_bin_28</strain>
    </source>
</reference>
<protein>
    <submittedName>
        <fullName evidence="3">NYN domain-containing protein</fullName>
    </submittedName>
</protein>
<dbReference type="InterPro" id="IPR021139">
    <property type="entry name" value="NYN"/>
</dbReference>
<comment type="caution">
    <text evidence="3">The sequence shown here is derived from an EMBL/GenBank/DDBJ whole genome shotgun (WGS) entry which is preliminary data.</text>
</comment>
<dbReference type="Pfam" id="PF01936">
    <property type="entry name" value="NYN"/>
    <property type="match status" value="1"/>
</dbReference>
<sequence length="233" mass="26632">MSSLQVGERSRSGSDLEMQVDIFETLLDRPHVETFLLMTGDRRFIRMVTMIRNRYGKNVTIGGVRGSVSNDLIEAAAGNFDPLEFEPVAAEQKRDSFVRFVDRLERSKPFITFKYVAAAMTTSIEFPGMAEEEARDFVAQAIEEGVLRKEQRSDGYRVLILNRERTDVCDMLEVESNGHPEGLSDYEDDDDYFEDEFDSESSVSVNVENDPGPDSPEDHIKDQDQEQRDTYPY</sequence>
<gene>
    <name evidence="3" type="ORF">HKN21_06450</name>
</gene>
<dbReference type="AlphaFoldDB" id="A0A7Y2H258"/>
<evidence type="ECO:0000313" key="4">
    <source>
        <dbReference type="Proteomes" id="UP000547674"/>
    </source>
</evidence>
<dbReference type="EMBL" id="JABDJR010000242">
    <property type="protein sequence ID" value="NNF06382.1"/>
    <property type="molecule type" value="Genomic_DNA"/>
</dbReference>
<feature type="region of interest" description="Disordered" evidence="1">
    <location>
        <begin position="175"/>
        <end position="233"/>
    </location>
</feature>
<evidence type="ECO:0000256" key="1">
    <source>
        <dbReference type="SAM" id="MobiDB-lite"/>
    </source>
</evidence>
<feature type="domain" description="NYN" evidence="2">
    <location>
        <begin position="10"/>
        <end position="77"/>
    </location>
</feature>
<evidence type="ECO:0000259" key="2">
    <source>
        <dbReference type="Pfam" id="PF01936"/>
    </source>
</evidence>
<dbReference type="Gene3D" id="3.40.50.1010">
    <property type="entry name" value="5'-nuclease"/>
    <property type="match status" value="1"/>
</dbReference>
<proteinExistence type="predicted"/>
<name>A0A7Y2H258_UNCEI</name>
<feature type="compositionally biased region" description="Basic and acidic residues" evidence="1">
    <location>
        <begin position="216"/>
        <end position="233"/>
    </location>
</feature>
<organism evidence="3 4">
    <name type="scientific">Eiseniibacteriota bacterium</name>
    <dbReference type="NCBI Taxonomy" id="2212470"/>
    <lineage>
        <taxon>Bacteria</taxon>
        <taxon>Candidatus Eiseniibacteriota</taxon>
    </lineage>
</organism>
<accession>A0A7Y2H258</accession>
<feature type="compositionally biased region" description="Low complexity" evidence="1">
    <location>
        <begin position="200"/>
        <end position="210"/>
    </location>
</feature>